<keyword evidence="3" id="KW-1185">Reference proteome</keyword>
<organism evidence="2 3">
    <name type="scientific">Caerostris extrusa</name>
    <name type="common">Bark spider</name>
    <name type="synonym">Caerostris bankana</name>
    <dbReference type="NCBI Taxonomy" id="172846"/>
    <lineage>
        <taxon>Eukaryota</taxon>
        <taxon>Metazoa</taxon>
        <taxon>Ecdysozoa</taxon>
        <taxon>Arthropoda</taxon>
        <taxon>Chelicerata</taxon>
        <taxon>Arachnida</taxon>
        <taxon>Araneae</taxon>
        <taxon>Araneomorphae</taxon>
        <taxon>Entelegynae</taxon>
        <taxon>Araneoidea</taxon>
        <taxon>Araneidae</taxon>
        <taxon>Caerostris</taxon>
    </lineage>
</organism>
<feature type="compositionally biased region" description="Polar residues" evidence="1">
    <location>
        <begin position="90"/>
        <end position="101"/>
    </location>
</feature>
<sequence>MRQQLKYFEVQLEFNPDPEKTASIQAGLLTASQEIDATIAKLGVPLAKLPTTPEETSRIIKAVTETRNLPTTPRLQQQQHTRTLTQSQSNRSNVKISSDPQLDNPRVRRSADKDGFIPSSKMKDNGSRSMPITNLKSLQLKAKKLMK</sequence>
<gene>
    <name evidence="2" type="ORF">CEXT_441401</name>
</gene>
<feature type="compositionally biased region" description="Low complexity" evidence="1">
    <location>
        <begin position="70"/>
        <end position="89"/>
    </location>
</feature>
<comment type="caution">
    <text evidence="2">The sequence shown here is derived from an EMBL/GenBank/DDBJ whole genome shotgun (WGS) entry which is preliminary data.</text>
</comment>
<protein>
    <submittedName>
        <fullName evidence="2">Uncharacterized protein</fullName>
    </submittedName>
</protein>
<name>A0AAV4Q2E6_CAEEX</name>
<dbReference type="Proteomes" id="UP001054945">
    <property type="component" value="Unassembled WGS sequence"/>
</dbReference>
<feature type="compositionally biased region" description="Basic and acidic residues" evidence="1">
    <location>
        <begin position="105"/>
        <end position="126"/>
    </location>
</feature>
<evidence type="ECO:0000313" key="2">
    <source>
        <dbReference type="EMBL" id="GIY03301.1"/>
    </source>
</evidence>
<evidence type="ECO:0000313" key="3">
    <source>
        <dbReference type="Proteomes" id="UP001054945"/>
    </source>
</evidence>
<feature type="region of interest" description="Disordered" evidence="1">
    <location>
        <begin position="63"/>
        <end position="147"/>
    </location>
</feature>
<dbReference type="AlphaFoldDB" id="A0AAV4Q2E6"/>
<feature type="compositionally biased region" description="Polar residues" evidence="1">
    <location>
        <begin position="127"/>
        <end position="137"/>
    </location>
</feature>
<dbReference type="EMBL" id="BPLR01005561">
    <property type="protein sequence ID" value="GIY03301.1"/>
    <property type="molecule type" value="Genomic_DNA"/>
</dbReference>
<reference evidence="2 3" key="1">
    <citation type="submission" date="2021-06" db="EMBL/GenBank/DDBJ databases">
        <title>Caerostris extrusa draft genome.</title>
        <authorList>
            <person name="Kono N."/>
            <person name="Arakawa K."/>
        </authorList>
    </citation>
    <scope>NUCLEOTIDE SEQUENCE [LARGE SCALE GENOMIC DNA]</scope>
</reference>
<proteinExistence type="predicted"/>
<accession>A0AAV4Q2E6</accession>
<evidence type="ECO:0000256" key="1">
    <source>
        <dbReference type="SAM" id="MobiDB-lite"/>
    </source>
</evidence>